<proteinExistence type="predicted"/>
<feature type="domain" description="EXS" evidence="6">
    <location>
        <begin position="181"/>
        <end position="362"/>
    </location>
</feature>
<evidence type="ECO:0000256" key="2">
    <source>
        <dbReference type="ARBA" id="ARBA00022692"/>
    </source>
</evidence>
<evidence type="ECO:0000256" key="4">
    <source>
        <dbReference type="ARBA" id="ARBA00023136"/>
    </source>
</evidence>
<dbReference type="PANTHER" id="PTHR10783:SF46">
    <property type="entry name" value="PROTEIN ERD1 HOMOLOG 2"/>
    <property type="match status" value="1"/>
</dbReference>
<keyword evidence="4 5" id="KW-0472">Membrane</keyword>
<comment type="subcellular location">
    <subcellularLocation>
        <location evidence="1">Membrane</location>
        <topology evidence="1">Multi-pass membrane protein</topology>
    </subcellularLocation>
</comment>
<name>A0A6C1DQQ4_SACPS</name>
<evidence type="ECO:0000313" key="8">
    <source>
        <dbReference type="Proteomes" id="UP000501346"/>
    </source>
</evidence>
<dbReference type="EMBL" id="CP048985">
    <property type="protein sequence ID" value="QID78913.1"/>
    <property type="molecule type" value="Genomic_DNA"/>
</dbReference>
<keyword evidence="3 5" id="KW-1133">Transmembrane helix</keyword>
<evidence type="ECO:0000256" key="3">
    <source>
        <dbReference type="ARBA" id="ARBA00022989"/>
    </source>
</evidence>
<dbReference type="Proteomes" id="UP000501346">
    <property type="component" value="Chromosome ScIV"/>
</dbReference>
<dbReference type="InterPro" id="IPR004342">
    <property type="entry name" value="EXS_C"/>
</dbReference>
<feature type="transmembrane region" description="Helical" evidence="5">
    <location>
        <begin position="82"/>
        <end position="103"/>
    </location>
</feature>
<accession>A0A6C1DQQ4</accession>
<evidence type="ECO:0000256" key="5">
    <source>
        <dbReference type="SAM" id="Phobius"/>
    </source>
</evidence>
<evidence type="ECO:0000256" key="1">
    <source>
        <dbReference type="ARBA" id="ARBA00004141"/>
    </source>
</evidence>
<sequence>MEKSESNSEGLYLQNILNVPPPQRFIVLIILALWIWTWILKFFLHSNLDVSQVILTRVPHDIRPGYTLQQLHRTARNFALKITRIIIPFHFATVFLFEFMNIIEGPLKNIILIVYFLPLIQCVTIFWFLLKECQIIKYCTRRCLLIESSPRSLRNTYILISDTLTSFAKPLIDFTLFTSLIFREPFTHFDLSVALLPVLVRLLQCLREYRLLHEATLLFNALKYSCNLPILFCTWRSRVYEGSINEERLHHVQRWFMLINSSYTLFWDVRMDWSLDSLTSLRSRSKSAVTLKKKMYHSAILVDFLLRFWWLWVYLSQNLKLVAADSDYIFFQGEMQYFEVIRRGIWVVFKLDAEYYIKFASK</sequence>
<feature type="transmembrane region" description="Helical" evidence="5">
    <location>
        <begin position="25"/>
        <end position="44"/>
    </location>
</feature>
<keyword evidence="2 5" id="KW-0812">Transmembrane</keyword>
<dbReference type="GO" id="GO:0016020">
    <property type="term" value="C:membrane"/>
    <property type="evidence" value="ECO:0007669"/>
    <property type="project" value="UniProtKB-SubCell"/>
</dbReference>
<reference evidence="7 8" key="1">
    <citation type="journal article" date="2019" name="BMC Genomics">
        <title>Chromosome level assembly and comparative genome analysis confirm lager-brewing yeasts originated from a single hybridization.</title>
        <authorList>
            <person name="Salazar A.N."/>
            <person name="Gorter de Vries A.R."/>
            <person name="van den Broek M."/>
            <person name="Brouwers N."/>
            <person name="de la Torre Cortes P."/>
            <person name="Kuijpers N.G.A."/>
            <person name="Daran J.G."/>
            <person name="Abeel T."/>
        </authorList>
    </citation>
    <scope>NUCLEOTIDE SEQUENCE [LARGE SCALE GENOMIC DNA]</scope>
    <source>
        <strain evidence="7 8">CBS 1483</strain>
    </source>
</reference>
<gene>
    <name evidence="7" type="primary">ERD1_1</name>
    <name evidence="7" type="ORF">GRS66_001143</name>
</gene>
<protein>
    <submittedName>
        <fullName evidence="7">Protein-ER retention protein</fullName>
    </submittedName>
</protein>
<dbReference type="PROSITE" id="PS51380">
    <property type="entry name" value="EXS"/>
    <property type="match status" value="1"/>
</dbReference>
<organism evidence="7 8">
    <name type="scientific">Saccharomyces pastorianus</name>
    <name type="common">Lager yeast</name>
    <name type="synonym">Saccharomyces cerevisiae x Saccharomyces eubayanus</name>
    <dbReference type="NCBI Taxonomy" id="27292"/>
    <lineage>
        <taxon>Eukaryota</taxon>
        <taxon>Fungi</taxon>
        <taxon>Dikarya</taxon>
        <taxon>Ascomycota</taxon>
        <taxon>Saccharomycotina</taxon>
        <taxon>Saccharomycetes</taxon>
        <taxon>Saccharomycetales</taxon>
        <taxon>Saccharomycetaceae</taxon>
        <taxon>Saccharomyces</taxon>
    </lineage>
</organism>
<dbReference type="SMR" id="A0A6C1DQQ4"/>
<dbReference type="Pfam" id="PF03124">
    <property type="entry name" value="EXS"/>
    <property type="match status" value="1"/>
</dbReference>
<dbReference type="PANTHER" id="PTHR10783">
    <property type="entry name" value="XENOTROPIC AND POLYTROPIC RETROVIRUS RECEPTOR 1-RELATED"/>
    <property type="match status" value="1"/>
</dbReference>
<dbReference type="OrthoDB" id="2159384at2759"/>
<evidence type="ECO:0000259" key="6">
    <source>
        <dbReference type="PROSITE" id="PS51380"/>
    </source>
</evidence>
<dbReference type="GO" id="GO:0005737">
    <property type="term" value="C:cytoplasm"/>
    <property type="evidence" value="ECO:0007669"/>
    <property type="project" value="TreeGrafter"/>
</dbReference>
<keyword evidence="8" id="KW-1185">Reference proteome</keyword>
<feature type="transmembrane region" description="Helical" evidence="5">
    <location>
        <begin position="109"/>
        <end position="130"/>
    </location>
</feature>
<evidence type="ECO:0000313" key="7">
    <source>
        <dbReference type="EMBL" id="QID78913.1"/>
    </source>
</evidence>
<dbReference type="AlphaFoldDB" id="A0A6C1DQQ4"/>